<dbReference type="InterPro" id="IPR036047">
    <property type="entry name" value="F-box-like_dom_sf"/>
</dbReference>
<dbReference type="CDD" id="cd09917">
    <property type="entry name" value="F-box_SF"/>
    <property type="match status" value="1"/>
</dbReference>
<sequence length="606" mass="69181">MLSSQHKNLFRLMAPSFSGMTNDFGKETVEPDLLWFDRINEGQPLSSGFPSSRLPLELVWRVVKLVDDEDLGCLALVNRDCRQLARSRQFTTIMLDYSDRSIGILGVLVDECKQRIENHGKARTPSIGACIRKMIVAAEPRWITSRHKVELSDEFHATEAEERTMRLDHACETFFKDYMFSIGLVLSNTIALPHLERLVWADQAPLDSGLLRAIVSLNLRHLVLDRVWIGEEILPVHLVNNCKWRLESLYLDVLSGYRENIPTASLVCSLLCLASPALKSLTWASSDIGPGPFVQLPDWSNGYPSFRQLQDLHIHSLTKYDPIWLDVLVQPGACSPIRSLAVDICKNEVIADFFRQCGYLPNLETFVWLCSGYEITNPCPKFLQANSHIRTLRIDGARPDFLEETVLPLLLRRFECLSSLSIRWPVDENHIPPSALKHISGLYTLEQLCLSAGCQAGWRCSWLIDHAAMHDCVRNLPKLRKLAFSRDTYSRQDNLTHVEDNPDRYYVDKILRKLDTILARPYFQEGNIGQKLERAWETQHSNDMLQLAARYANELSKLEWIYLGQHPMQIVRDSSGTGKCVLMSTARDDCWTYLRKLFGGSDSAVY</sequence>
<name>A0ABY0FSI9_9PLEO</name>
<dbReference type="InterPro" id="IPR032675">
    <property type="entry name" value="LRR_dom_sf"/>
</dbReference>
<dbReference type="Proteomes" id="UP000293195">
    <property type="component" value="Unassembled WGS sequence"/>
</dbReference>
<proteinExistence type="predicted"/>
<protein>
    <recommendedName>
        <fullName evidence="1">F-box domain-containing protein</fullName>
    </recommendedName>
</protein>
<organism evidence="2 3">
    <name type="scientific">Alternaria tenuissima</name>
    <dbReference type="NCBI Taxonomy" id="119927"/>
    <lineage>
        <taxon>Eukaryota</taxon>
        <taxon>Fungi</taxon>
        <taxon>Dikarya</taxon>
        <taxon>Ascomycota</taxon>
        <taxon>Pezizomycotina</taxon>
        <taxon>Dothideomycetes</taxon>
        <taxon>Pleosporomycetidae</taxon>
        <taxon>Pleosporales</taxon>
        <taxon>Pleosporineae</taxon>
        <taxon>Pleosporaceae</taxon>
        <taxon>Alternaria</taxon>
        <taxon>Alternaria sect. Alternaria</taxon>
        <taxon>Alternaria alternata complex</taxon>
    </lineage>
</organism>
<dbReference type="PROSITE" id="PS50181">
    <property type="entry name" value="FBOX"/>
    <property type="match status" value="1"/>
</dbReference>
<gene>
    <name evidence="2" type="ORF">AA0119_g13153</name>
</gene>
<feature type="domain" description="F-box" evidence="1">
    <location>
        <begin position="48"/>
        <end position="93"/>
    </location>
</feature>
<evidence type="ECO:0000313" key="2">
    <source>
        <dbReference type="EMBL" id="RYN85755.1"/>
    </source>
</evidence>
<dbReference type="InterPro" id="IPR001810">
    <property type="entry name" value="F-box_dom"/>
</dbReference>
<dbReference type="EMBL" id="PDXF01000172">
    <property type="protein sequence ID" value="RYN85755.1"/>
    <property type="molecule type" value="Genomic_DNA"/>
</dbReference>
<reference evidence="3" key="1">
    <citation type="journal article" date="2019" name="bioRxiv">
        <title>Genomics, evolutionary history and diagnostics of the Alternaria alternata species group including apple and Asian pear pathotypes.</title>
        <authorList>
            <person name="Armitage A.D."/>
            <person name="Cockerton H.M."/>
            <person name="Sreenivasaprasad S."/>
            <person name="Woodhall J.W."/>
            <person name="Lane C.R."/>
            <person name="Harrison R.J."/>
            <person name="Clarkson J.P."/>
        </authorList>
    </citation>
    <scope>NUCLEOTIDE SEQUENCE [LARGE SCALE GENOMIC DNA]</scope>
    <source>
        <strain evidence="3">FERA 635</strain>
    </source>
</reference>
<comment type="caution">
    <text evidence="2">The sequence shown here is derived from an EMBL/GenBank/DDBJ whole genome shotgun (WGS) entry which is preliminary data.</text>
</comment>
<dbReference type="SUPFAM" id="SSF52047">
    <property type="entry name" value="RNI-like"/>
    <property type="match status" value="1"/>
</dbReference>
<dbReference type="Gene3D" id="3.80.10.10">
    <property type="entry name" value="Ribonuclease Inhibitor"/>
    <property type="match status" value="1"/>
</dbReference>
<evidence type="ECO:0000313" key="3">
    <source>
        <dbReference type="Proteomes" id="UP000293195"/>
    </source>
</evidence>
<accession>A0ABY0FSI9</accession>
<dbReference type="SUPFAM" id="SSF81383">
    <property type="entry name" value="F-box domain"/>
    <property type="match status" value="1"/>
</dbReference>
<dbReference type="Pfam" id="PF00646">
    <property type="entry name" value="F-box"/>
    <property type="match status" value="1"/>
</dbReference>
<evidence type="ECO:0000259" key="1">
    <source>
        <dbReference type="PROSITE" id="PS50181"/>
    </source>
</evidence>
<keyword evidence="3" id="KW-1185">Reference proteome</keyword>